<evidence type="ECO:0000313" key="5">
    <source>
        <dbReference type="Proteomes" id="UP000579281"/>
    </source>
</evidence>
<keyword evidence="5" id="KW-1185">Reference proteome</keyword>
<dbReference type="AlphaFoldDB" id="A0A841KYY7"/>
<evidence type="ECO:0000256" key="2">
    <source>
        <dbReference type="ARBA" id="ARBA00024438"/>
    </source>
</evidence>
<dbReference type="RefSeq" id="WP_184313692.1">
    <property type="nucleotide sequence ID" value="NZ_JACHEN010000051.1"/>
</dbReference>
<reference evidence="4 5" key="1">
    <citation type="submission" date="2020-08" db="EMBL/GenBank/DDBJ databases">
        <title>Genomic Encyclopedia of Type Strains, Phase IV (KMG-IV): sequencing the most valuable type-strain genomes for metagenomic binning, comparative biology and taxonomic classification.</title>
        <authorList>
            <person name="Goeker M."/>
        </authorList>
    </citation>
    <scope>NUCLEOTIDE SEQUENCE [LARGE SCALE GENOMIC DNA]</scope>
    <source>
        <strain evidence="4 5">DSM 103526</strain>
    </source>
</reference>
<name>A0A841KYY7_9FIRM</name>
<proteinExistence type="inferred from homology"/>
<gene>
    <name evidence="4" type="ORF">HNQ80_005019</name>
</gene>
<evidence type="ECO:0000256" key="1">
    <source>
        <dbReference type="ARBA" id="ARBA00024353"/>
    </source>
</evidence>
<dbReference type="Gene3D" id="1.10.10.1320">
    <property type="entry name" value="Anti-sigma factor, zinc-finger domain"/>
    <property type="match status" value="1"/>
</dbReference>
<dbReference type="Proteomes" id="UP000579281">
    <property type="component" value="Unassembled WGS sequence"/>
</dbReference>
<protein>
    <recommendedName>
        <fullName evidence="2">Anti-sigma-W factor RsiW</fullName>
    </recommendedName>
</protein>
<dbReference type="InterPro" id="IPR041916">
    <property type="entry name" value="Anti_sigma_zinc_sf"/>
</dbReference>
<dbReference type="Pfam" id="PF13490">
    <property type="entry name" value="zf-HC2"/>
    <property type="match status" value="1"/>
</dbReference>
<evidence type="ECO:0000313" key="4">
    <source>
        <dbReference type="EMBL" id="MBB6218844.1"/>
    </source>
</evidence>
<dbReference type="EMBL" id="JACHEN010000051">
    <property type="protein sequence ID" value="MBB6218844.1"/>
    <property type="molecule type" value="Genomic_DNA"/>
</dbReference>
<sequence length="148" mass="16972">MKQCKFDEFLLQEYLDGTIDVLEKIILEEHLKSCAYCRRELTELKLLMWEFESLPDIELPSEIPLLRSKTLNQLQDAHGTNSFGIKELVDLQRNVLQNAGSFLEMAPGVKPGMVALKKGVKKAPSVLYRTVDVMLKGRKRLLALRDRL</sequence>
<comment type="caution">
    <text evidence="4">The sequence shown here is derived from an EMBL/GenBank/DDBJ whole genome shotgun (WGS) entry which is preliminary data.</text>
</comment>
<feature type="domain" description="Putative zinc-finger" evidence="3">
    <location>
        <begin position="10"/>
        <end position="38"/>
    </location>
</feature>
<comment type="similarity">
    <text evidence="1">Belongs to the zinc-associated anti-sigma factor (ZAS) superfamily. Anti-sigma-W factor family.</text>
</comment>
<dbReference type="InterPro" id="IPR027383">
    <property type="entry name" value="Znf_put"/>
</dbReference>
<organism evidence="4 5">
    <name type="scientific">Anaerosolibacter carboniphilus</name>
    <dbReference type="NCBI Taxonomy" id="1417629"/>
    <lineage>
        <taxon>Bacteria</taxon>
        <taxon>Bacillati</taxon>
        <taxon>Bacillota</taxon>
        <taxon>Clostridia</taxon>
        <taxon>Peptostreptococcales</taxon>
        <taxon>Thermotaleaceae</taxon>
        <taxon>Anaerosolibacter</taxon>
    </lineage>
</organism>
<accession>A0A841KYY7</accession>
<evidence type="ECO:0000259" key="3">
    <source>
        <dbReference type="Pfam" id="PF13490"/>
    </source>
</evidence>